<sequence length="326" mass="38184">MNLHKNRELLEDAILATAEYLEMREIYVEKDYWVTVALHEIFHSDIASQAVFKGGTALSKCHKLIERFSEDIDLVVLREEGENDNQLKRKIRKISKIVEKEIPEIEVKDLTKKRGNIRKTVHQYAKIFDGDFGQVREHVVLEATWLGNFEPYSKMHVSSYIYEMMKGKGQEDLIAQYSLNPFTLQVLSTYRTFCEKIMSLVRFSRSETPIIDLRNKIRHIYDIHQMLKDEEIHQFFKSSEFNKMLVKVGEDDMIGYKNNNEWLAAHPATALIFDQPKDVWVQLSPEYKGNFRDLVTGNLPEEEALVETLRKVGGRLKAIEWKLNQN</sequence>
<keyword evidence="2" id="KW-1185">Reference proteome</keyword>
<accession>A0ABU3DVD0</accession>
<dbReference type="Gene3D" id="3.10.450.620">
    <property type="entry name" value="JHP933, nucleotidyltransferase-like core domain"/>
    <property type="match status" value="1"/>
</dbReference>
<dbReference type="EMBL" id="JAVRHN010000013">
    <property type="protein sequence ID" value="MDT0687676.1"/>
    <property type="molecule type" value="Genomic_DNA"/>
</dbReference>
<dbReference type="GO" id="GO:0016740">
    <property type="term" value="F:transferase activity"/>
    <property type="evidence" value="ECO:0007669"/>
    <property type="project" value="UniProtKB-KW"/>
</dbReference>
<reference evidence="1 2" key="1">
    <citation type="submission" date="2023-09" db="EMBL/GenBank/DDBJ databases">
        <authorList>
            <person name="Rey-Velasco X."/>
        </authorList>
    </citation>
    <scope>NUCLEOTIDE SEQUENCE [LARGE SCALE GENOMIC DNA]</scope>
    <source>
        <strain evidence="1 2">F225</strain>
    </source>
</reference>
<evidence type="ECO:0000313" key="2">
    <source>
        <dbReference type="Proteomes" id="UP001253848"/>
    </source>
</evidence>
<dbReference type="InterPro" id="IPR014942">
    <property type="entry name" value="AbiEii"/>
</dbReference>
<keyword evidence="1" id="KW-0808">Transferase</keyword>
<gene>
    <name evidence="1" type="ORF">RM541_15005</name>
</gene>
<protein>
    <submittedName>
        <fullName evidence="1">Nucleotidyl transferase AbiEii/AbiGii toxin family protein</fullName>
    </submittedName>
</protein>
<dbReference type="Pfam" id="PF08843">
    <property type="entry name" value="AbiEii"/>
    <property type="match status" value="1"/>
</dbReference>
<dbReference type="RefSeq" id="WP_311500950.1">
    <property type="nucleotide sequence ID" value="NZ_JAVRHN010000013.1"/>
</dbReference>
<organism evidence="1 2">
    <name type="scientific">Autumnicola psychrophila</name>
    <dbReference type="NCBI Taxonomy" id="3075592"/>
    <lineage>
        <taxon>Bacteria</taxon>
        <taxon>Pseudomonadati</taxon>
        <taxon>Bacteroidota</taxon>
        <taxon>Flavobacteriia</taxon>
        <taxon>Flavobacteriales</taxon>
        <taxon>Flavobacteriaceae</taxon>
        <taxon>Autumnicola</taxon>
    </lineage>
</organism>
<proteinExistence type="predicted"/>
<name>A0ABU3DVD0_9FLAO</name>
<dbReference type="Proteomes" id="UP001253848">
    <property type="component" value="Unassembled WGS sequence"/>
</dbReference>
<evidence type="ECO:0000313" key="1">
    <source>
        <dbReference type="EMBL" id="MDT0687676.1"/>
    </source>
</evidence>
<comment type="caution">
    <text evidence="1">The sequence shown here is derived from an EMBL/GenBank/DDBJ whole genome shotgun (WGS) entry which is preliminary data.</text>
</comment>